<dbReference type="RefSeq" id="WP_030135268.1">
    <property type="nucleotide sequence ID" value="NZ_LK021338.1"/>
</dbReference>
<dbReference type="EMBL" id="LK021338">
    <property type="protein sequence ID" value="CDQ44098.1"/>
    <property type="molecule type" value="Genomic_DNA"/>
</dbReference>
<organism evidence="1 2">
    <name type="scientific">Mycolicibacterium neoaurum</name>
    <name type="common">Mycobacterium neoaurum</name>
    <dbReference type="NCBI Taxonomy" id="1795"/>
    <lineage>
        <taxon>Bacteria</taxon>
        <taxon>Bacillati</taxon>
        <taxon>Actinomycetota</taxon>
        <taxon>Actinomycetes</taxon>
        <taxon>Mycobacteriales</taxon>
        <taxon>Mycobacteriaceae</taxon>
        <taxon>Mycolicibacterium</taxon>
    </lineage>
</organism>
<dbReference type="PANTHER" id="PTHR42877:SF4">
    <property type="entry name" value="FAD_NAD(P)-BINDING DOMAIN-CONTAINING PROTEIN-RELATED"/>
    <property type="match status" value="1"/>
</dbReference>
<reference evidence="1" key="2">
    <citation type="submission" date="2015-09" db="EMBL/GenBank/DDBJ databases">
        <title>Draft genome sequence of Mycobacterium neoaurum DSM 44074.</title>
        <authorList>
            <person name="Croce O."/>
            <person name="Robert C."/>
            <person name="Raoult D."/>
            <person name="Drancourt M."/>
        </authorList>
    </citation>
    <scope>NUCLEOTIDE SEQUENCE</scope>
    <source>
        <strain evidence="1">DSM 44074</strain>
    </source>
</reference>
<dbReference type="AlphaFoldDB" id="A0AAV2WJQ4"/>
<protein>
    <submittedName>
        <fullName evidence="1">Lipolytic protein</fullName>
    </submittedName>
</protein>
<accession>A0AAV2WJQ4</accession>
<dbReference type="PANTHER" id="PTHR42877">
    <property type="entry name" value="L-ORNITHINE N(5)-MONOOXYGENASE-RELATED"/>
    <property type="match status" value="1"/>
</dbReference>
<reference evidence="1" key="1">
    <citation type="submission" date="2014-05" db="EMBL/GenBank/DDBJ databases">
        <authorList>
            <person name="Urmite Genomes"/>
        </authorList>
    </citation>
    <scope>NUCLEOTIDE SEQUENCE</scope>
    <source>
        <strain evidence="1">DSM 44074</strain>
    </source>
</reference>
<dbReference type="Pfam" id="PF13738">
    <property type="entry name" value="Pyr_redox_3"/>
    <property type="match status" value="1"/>
</dbReference>
<name>A0AAV2WJQ4_MYCNE</name>
<dbReference type="PRINTS" id="PR00469">
    <property type="entry name" value="PNDRDTASEII"/>
</dbReference>
<evidence type="ECO:0000313" key="2">
    <source>
        <dbReference type="Proteomes" id="UP000028864"/>
    </source>
</evidence>
<evidence type="ECO:0000313" key="1">
    <source>
        <dbReference type="EMBL" id="CDQ44098.1"/>
    </source>
</evidence>
<dbReference type="Proteomes" id="UP000028864">
    <property type="component" value="Unassembled WGS sequence"/>
</dbReference>
<dbReference type="InterPro" id="IPR051209">
    <property type="entry name" value="FAD-bind_Monooxygenase_sf"/>
</dbReference>
<proteinExistence type="predicted"/>
<dbReference type="Gene3D" id="3.50.50.60">
    <property type="entry name" value="FAD/NAD(P)-binding domain"/>
    <property type="match status" value="2"/>
</dbReference>
<gene>
    <name evidence="1" type="ORF">BN1047_01974</name>
</gene>
<dbReference type="InterPro" id="IPR036188">
    <property type="entry name" value="FAD/NAD-bd_sf"/>
</dbReference>
<sequence>MTPEVHTLIIGAGFSGIGAAIALDRAGLGDYLIVEAGAEVGGTWYWNTYPGIAVDIPSFSYQFSFEQSPDWSRTYAPGRELKAYADHCVEKYGIAARIRFDTEVTGARFDTENNLWIVQTDGGSITARHLINAAGVLNVPKMPDIAGVDTFAGTTMHTARWDHGVDLAGKRVAVIGTGASAVQLIPEIAPIVRRLNVFQRTPIWCFPKLDMPLPAPARWAMRLPLGSAVQRALSQAYVEVTFPLSAQYHSVFPLSGGTRRLGLNYLRREVKDPALRDKLTPRYAVGCKRPAFHNSYLSTFNRDNVELVTAPIEEITPTAVVTSDGVAHDIDVLILATGFAVLDVDSGTFPLIGADGVSLAEFWTENRMQAYEGVSVPGFPNFYSVCGPYGYVGSSYFALIETQTRHIVRCLREAARTGATRVEVRREANARYFDEMMRKRHRQIFWQDSCSLANSYYFDRNGDVPLRPASTPEAWWRSRSFPLHDYAFTAGT</sequence>
<dbReference type="SUPFAM" id="SSF51905">
    <property type="entry name" value="FAD/NAD(P)-binding domain"/>
    <property type="match status" value="1"/>
</dbReference>